<evidence type="ECO:0000313" key="2">
    <source>
        <dbReference type="Proteomes" id="UP001497680"/>
    </source>
</evidence>
<name>A0ACC0CX03_9PEZI</name>
<reference evidence="1 2" key="1">
    <citation type="journal article" date="2022" name="New Phytol.">
        <title>Ecological generalism drives hyperdiversity of secondary metabolite gene clusters in xylarialean endophytes.</title>
        <authorList>
            <person name="Franco M.E.E."/>
            <person name="Wisecaver J.H."/>
            <person name="Arnold A.E."/>
            <person name="Ju Y.M."/>
            <person name="Slot J.C."/>
            <person name="Ahrendt S."/>
            <person name="Moore L.P."/>
            <person name="Eastman K.E."/>
            <person name="Scott K."/>
            <person name="Konkel Z."/>
            <person name="Mondo S.J."/>
            <person name="Kuo A."/>
            <person name="Hayes R.D."/>
            <person name="Haridas S."/>
            <person name="Andreopoulos B."/>
            <person name="Riley R."/>
            <person name="LaButti K."/>
            <person name="Pangilinan J."/>
            <person name="Lipzen A."/>
            <person name="Amirebrahimi M."/>
            <person name="Yan J."/>
            <person name="Adam C."/>
            <person name="Keymanesh K."/>
            <person name="Ng V."/>
            <person name="Louie K."/>
            <person name="Northen T."/>
            <person name="Drula E."/>
            <person name="Henrissat B."/>
            <person name="Hsieh H.M."/>
            <person name="Youens-Clark K."/>
            <person name="Lutzoni F."/>
            <person name="Miadlikowska J."/>
            <person name="Eastwood D.C."/>
            <person name="Hamelin R.C."/>
            <person name="Grigoriev I.V."/>
            <person name="U'Ren J.M."/>
        </authorList>
    </citation>
    <scope>NUCLEOTIDE SEQUENCE [LARGE SCALE GENOMIC DNA]</scope>
    <source>
        <strain evidence="1 2">ER1909</strain>
    </source>
</reference>
<protein>
    <submittedName>
        <fullName evidence="1">Uncharacterized protein</fullName>
    </submittedName>
</protein>
<proteinExistence type="predicted"/>
<gene>
    <name evidence="1" type="ORF">F4821DRAFT_162425</name>
</gene>
<comment type="caution">
    <text evidence="1">The sequence shown here is derived from an EMBL/GenBank/DDBJ whole genome shotgun (WGS) entry which is preliminary data.</text>
</comment>
<dbReference type="Proteomes" id="UP001497680">
    <property type="component" value="Unassembled WGS sequence"/>
</dbReference>
<dbReference type="EMBL" id="MU394330">
    <property type="protein sequence ID" value="KAI6084984.1"/>
    <property type="molecule type" value="Genomic_DNA"/>
</dbReference>
<keyword evidence="2" id="KW-1185">Reference proteome</keyword>
<organism evidence="1 2">
    <name type="scientific">Hypoxylon rubiginosum</name>
    <dbReference type="NCBI Taxonomy" id="110542"/>
    <lineage>
        <taxon>Eukaryota</taxon>
        <taxon>Fungi</taxon>
        <taxon>Dikarya</taxon>
        <taxon>Ascomycota</taxon>
        <taxon>Pezizomycotina</taxon>
        <taxon>Sordariomycetes</taxon>
        <taxon>Xylariomycetidae</taxon>
        <taxon>Xylariales</taxon>
        <taxon>Hypoxylaceae</taxon>
        <taxon>Hypoxylon</taxon>
    </lineage>
</organism>
<evidence type="ECO:0000313" key="1">
    <source>
        <dbReference type="EMBL" id="KAI6084984.1"/>
    </source>
</evidence>
<accession>A0ACC0CX03</accession>
<sequence>MEAFPAFEPFVNCYHAAVADSIADTMASIIAARDIRDIRDIRGQPARDSPPLPRPRPATPQRIAAQTQTTAAAPPRTVIPCKPGPSSGAKLADPHDTSASATTAALPRTAIPRKPVPSASTKPAAEATTSALPRTIIPRKPVASAESFSARTGLVVPAGTRPGASIKTGPTTSDGKFSARTGLVVPSSTANFTRNDHPVPTDADIVIKDNNFIPLMTSALPITSATAEASAPPRASPAAASSAPPGTNIRRETSLPRELSNGRISKGKGVAKHKPALPLIPEGEPVSHTVANSTERMERYIKIRKPTTQGGSSTNQDYRRSSGIGKFKACRGAGLPLFESISVAAGLQADTVTADVEAQVQRYEDGRRQRQIERSNMRRNLIQHIFKKIFEPCLGERLVTKA</sequence>